<protein>
    <submittedName>
        <fullName evidence="3">SNARE associated Golgi protein family</fullName>
    </submittedName>
</protein>
<accession>A0A0K9NUW8</accession>
<comment type="caution">
    <text evidence="3">The sequence shown here is derived from an EMBL/GenBank/DDBJ whole genome shotgun (WGS) entry which is preliminary data.</text>
</comment>
<dbReference type="Pfam" id="PF09335">
    <property type="entry name" value="VTT_dom"/>
    <property type="match status" value="1"/>
</dbReference>
<dbReference type="PANTHER" id="PTHR47699:SF1">
    <property type="entry name" value="SNARE ASSOCIATED GOLGI PROTEIN FAMILY"/>
    <property type="match status" value="1"/>
</dbReference>
<dbReference type="PANTHER" id="PTHR47699">
    <property type="entry name" value="SNARE ASSOCIATED GOLGI PROTEIN FAMILY"/>
    <property type="match status" value="1"/>
</dbReference>
<dbReference type="OrthoDB" id="166803at2759"/>
<feature type="transmembrane region" description="Helical" evidence="1">
    <location>
        <begin position="199"/>
        <end position="217"/>
    </location>
</feature>
<keyword evidence="4" id="KW-1185">Reference proteome</keyword>
<evidence type="ECO:0000256" key="1">
    <source>
        <dbReference type="SAM" id="Phobius"/>
    </source>
</evidence>
<name>A0A0K9NUW8_ZOSMR</name>
<dbReference type="OMA" id="WVQRNKY"/>
<dbReference type="EMBL" id="LFYR01001623">
    <property type="protein sequence ID" value="KMZ60428.1"/>
    <property type="molecule type" value="Genomic_DNA"/>
</dbReference>
<keyword evidence="1" id="KW-0472">Membrane</keyword>
<evidence type="ECO:0000313" key="4">
    <source>
        <dbReference type="Proteomes" id="UP000036987"/>
    </source>
</evidence>
<dbReference type="Proteomes" id="UP000036987">
    <property type="component" value="Unassembled WGS sequence"/>
</dbReference>
<evidence type="ECO:0000313" key="3">
    <source>
        <dbReference type="EMBL" id="KMZ60428.1"/>
    </source>
</evidence>
<feature type="domain" description="VTT" evidence="2">
    <location>
        <begin position="69"/>
        <end position="185"/>
    </location>
</feature>
<dbReference type="AlphaFoldDB" id="A0A0K9NUW8"/>
<keyword evidence="1" id="KW-0812">Transmembrane</keyword>
<reference evidence="4" key="1">
    <citation type="journal article" date="2016" name="Nature">
        <title>The genome of the seagrass Zostera marina reveals angiosperm adaptation to the sea.</title>
        <authorList>
            <person name="Olsen J.L."/>
            <person name="Rouze P."/>
            <person name="Verhelst B."/>
            <person name="Lin Y.-C."/>
            <person name="Bayer T."/>
            <person name="Collen J."/>
            <person name="Dattolo E."/>
            <person name="De Paoli E."/>
            <person name="Dittami S."/>
            <person name="Maumus F."/>
            <person name="Michel G."/>
            <person name="Kersting A."/>
            <person name="Lauritano C."/>
            <person name="Lohaus R."/>
            <person name="Toepel M."/>
            <person name="Tonon T."/>
            <person name="Vanneste K."/>
            <person name="Amirebrahimi M."/>
            <person name="Brakel J."/>
            <person name="Bostroem C."/>
            <person name="Chovatia M."/>
            <person name="Grimwood J."/>
            <person name="Jenkins J.W."/>
            <person name="Jueterbock A."/>
            <person name="Mraz A."/>
            <person name="Stam W.T."/>
            <person name="Tice H."/>
            <person name="Bornberg-Bauer E."/>
            <person name="Green P.J."/>
            <person name="Pearson G.A."/>
            <person name="Procaccini G."/>
            <person name="Duarte C.M."/>
            <person name="Schmutz J."/>
            <person name="Reusch T.B.H."/>
            <person name="Van de Peer Y."/>
        </authorList>
    </citation>
    <scope>NUCLEOTIDE SEQUENCE [LARGE SCALE GENOMIC DNA]</scope>
    <source>
        <strain evidence="4">cv. Finnish</strain>
    </source>
</reference>
<sequence>MRMMMKMTLLIGFVGICVFIGRGSGGKTSLFMDRESVMRLFKDLKERLGFWAIPSYVLAHTITLALCLPYAVFFEAGASLLFGFFPAVLCVFSAKVLAASLSFAIGRYSKSAMKWARSNHYFHLVTTGVQRDGWRFVLLARFSPLPSYIINYALAATQVRFFVDFLLPTIIGCLPMILQNTSIGSLAGAAVSSSKKSHLSSYLFPLLGIVSSILISLRIKNYSSGISLNKQPEPASSH</sequence>
<dbReference type="InterPro" id="IPR032816">
    <property type="entry name" value="VTT_dom"/>
</dbReference>
<organism evidence="3 4">
    <name type="scientific">Zostera marina</name>
    <name type="common">Eelgrass</name>
    <dbReference type="NCBI Taxonomy" id="29655"/>
    <lineage>
        <taxon>Eukaryota</taxon>
        <taxon>Viridiplantae</taxon>
        <taxon>Streptophyta</taxon>
        <taxon>Embryophyta</taxon>
        <taxon>Tracheophyta</taxon>
        <taxon>Spermatophyta</taxon>
        <taxon>Magnoliopsida</taxon>
        <taxon>Liliopsida</taxon>
        <taxon>Zosteraceae</taxon>
        <taxon>Zostera</taxon>
    </lineage>
</organism>
<gene>
    <name evidence="3" type="ORF">ZOSMA_5G02960</name>
</gene>
<dbReference type="STRING" id="29655.A0A0K9NUW8"/>
<proteinExistence type="predicted"/>
<keyword evidence="1" id="KW-1133">Transmembrane helix</keyword>
<feature type="transmembrane region" description="Helical" evidence="1">
    <location>
        <begin position="80"/>
        <end position="105"/>
    </location>
</feature>
<evidence type="ECO:0000259" key="2">
    <source>
        <dbReference type="Pfam" id="PF09335"/>
    </source>
</evidence>
<feature type="transmembrane region" description="Helical" evidence="1">
    <location>
        <begin position="161"/>
        <end position="179"/>
    </location>
</feature>
<feature type="transmembrane region" description="Helical" evidence="1">
    <location>
        <begin position="49"/>
        <end position="73"/>
    </location>
</feature>